<evidence type="ECO:0000313" key="2">
    <source>
        <dbReference type="Proteomes" id="UP001154329"/>
    </source>
</evidence>
<sequence length="346" mass="39818">MAGIQFIFPGINIQGCWFHSSQAIWRKIGNLGMIELCTSDRGAYDIVHMIMALPLIPGNKINEGFTSIQIFYEENIKLTLSTESQEKFETFFQYYRTTWLTGAYTNMLSVSGTVWRTNNVLEVSHQHLKMHIGSNHQPEPWVFLNALKSYSTGIRNDYQIAIDGGFIREPQRRIWIENQRRLDLAMRLFNEGRYTVLEFLICTRHVTPTFGVIRPQGAHNLTPNTEPLPSHTELQPQLSVNLPPRQTHHLPSNSIQNSTIQAVTLTPVELQPRSLNATNQQVQHFNDQQNNYLALQARARELLIERRRVNGAEITILDLIHGIDDDEVVTPPERFYVTRQDLNCNN</sequence>
<dbReference type="Proteomes" id="UP001154329">
    <property type="component" value="Chromosome 1"/>
</dbReference>
<name>A0A9P0NEG5_APHGO</name>
<proteinExistence type="predicted"/>
<protein>
    <recommendedName>
        <fullName evidence="3">MULE transposase domain-containing protein</fullName>
    </recommendedName>
</protein>
<gene>
    <name evidence="1" type="ORF">APHIGO_LOCUS2372</name>
</gene>
<reference evidence="1" key="1">
    <citation type="submission" date="2022-02" db="EMBL/GenBank/DDBJ databases">
        <authorList>
            <person name="King R."/>
        </authorList>
    </citation>
    <scope>NUCLEOTIDE SEQUENCE</scope>
</reference>
<keyword evidence="2" id="KW-1185">Reference proteome</keyword>
<reference evidence="1" key="2">
    <citation type="submission" date="2022-10" db="EMBL/GenBank/DDBJ databases">
        <authorList>
            <consortium name="ENA_rothamsted_submissions"/>
            <consortium name="culmorum"/>
            <person name="King R."/>
        </authorList>
    </citation>
    <scope>NUCLEOTIDE SEQUENCE</scope>
</reference>
<accession>A0A9P0NEG5</accession>
<evidence type="ECO:0008006" key="3">
    <source>
        <dbReference type="Google" id="ProtNLM"/>
    </source>
</evidence>
<dbReference type="AlphaFoldDB" id="A0A9P0NEG5"/>
<evidence type="ECO:0000313" key="1">
    <source>
        <dbReference type="EMBL" id="CAH1713389.1"/>
    </source>
</evidence>
<dbReference type="EMBL" id="OU899034">
    <property type="protein sequence ID" value="CAH1713389.1"/>
    <property type="molecule type" value="Genomic_DNA"/>
</dbReference>
<organism evidence="1 2">
    <name type="scientific">Aphis gossypii</name>
    <name type="common">Cotton aphid</name>
    <dbReference type="NCBI Taxonomy" id="80765"/>
    <lineage>
        <taxon>Eukaryota</taxon>
        <taxon>Metazoa</taxon>
        <taxon>Ecdysozoa</taxon>
        <taxon>Arthropoda</taxon>
        <taxon>Hexapoda</taxon>
        <taxon>Insecta</taxon>
        <taxon>Pterygota</taxon>
        <taxon>Neoptera</taxon>
        <taxon>Paraneoptera</taxon>
        <taxon>Hemiptera</taxon>
        <taxon>Sternorrhyncha</taxon>
        <taxon>Aphidomorpha</taxon>
        <taxon>Aphidoidea</taxon>
        <taxon>Aphididae</taxon>
        <taxon>Aphidini</taxon>
        <taxon>Aphis</taxon>
        <taxon>Aphis</taxon>
    </lineage>
</organism>